<comment type="caution">
    <text evidence="1">The sequence shown here is derived from an EMBL/GenBank/DDBJ whole genome shotgun (WGS) entry which is preliminary data.</text>
</comment>
<dbReference type="EMBL" id="BLXT01006973">
    <property type="protein sequence ID" value="GFO35181.1"/>
    <property type="molecule type" value="Genomic_DNA"/>
</dbReference>
<proteinExistence type="predicted"/>
<protein>
    <recommendedName>
        <fullName evidence="3">Ubiquitinyl hydrolase 1</fullName>
    </recommendedName>
</protein>
<accession>A0AAV4CTI3</accession>
<reference evidence="1 2" key="1">
    <citation type="journal article" date="2021" name="Elife">
        <title>Chloroplast acquisition without the gene transfer in kleptoplastic sea slugs, Plakobranchus ocellatus.</title>
        <authorList>
            <person name="Maeda T."/>
            <person name="Takahashi S."/>
            <person name="Yoshida T."/>
            <person name="Shimamura S."/>
            <person name="Takaki Y."/>
            <person name="Nagai Y."/>
            <person name="Toyoda A."/>
            <person name="Suzuki Y."/>
            <person name="Arimoto A."/>
            <person name="Ishii H."/>
            <person name="Satoh N."/>
            <person name="Nishiyama T."/>
            <person name="Hasebe M."/>
            <person name="Maruyama T."/>
            <person name="Minagawa J."/>
            <person name="Obokata J."/>
            <person name="Shigenobu S."/>
        </authorList>
    </citation>
    <scope>NUCLEOTIDE SEQUENCE [LARGE SCALE GENOMIC DNA]</scope>
</reference>
<gene>
    <name evidence="1" type="ORF">PoB_006168600</name>
</gene>
<evidence type="ECO:0008006" key="3">
    <source>
        <dbReference type="Google" id="ProtNLM"/>
    </source>
</evidence>
<evidence type="ECO:0000313" key="2">
    <source>
        <dbReference type="Proteomes" id="UP000735302"/>
    </source>
</evidence>
<keyword evidence="2" id="KW-1185">Reference proteome</keyword>
<dbReference type="AlphaFoldDB" id="A0AAV4CTI3"/>
<organism evidence="1 2">
    <name type="scientific">Plakobranchus ocellatus</name>
    <dbReference type="NCBI Taxonomy" id="259542"/>
    <lineage>
        <taxon>Eukaryota</taxon>
        <taxon>Metazoa</taxon>
        <taxon>Spiralia</taxon>
        <taxon>Lophotrochozoa</taxon>
        <taxon>Mollusca</taxon>
        <taxon>Gastropoda</taxon>
        <taxon>Heterobranchia</taxon>
        <taxon>Euthyneura</taxon>
        <taxon>Panpulmonata</taxon>
        <taxon>Sacoglossa</taxon>
        <taxon>Placobranchoidea</taxon>
        <taxon>Plakobranchidae</taxon>
        <taxon>Plakobranchus</taxon>
    </lineage>
</organism>
<sequence length="584" mass="66294">MLKIYNIDLPKSVPMSSSASIVDDISVSILKRYHQVILESHVPIEVCRDSNCLFRAVSKCLRNTEEYYMHIHLLTLLELILNRSHYDYEHEAFVDHFNDDRLVFDRFDTVLKDIATEFSYCGMMALSGISAALNVPIQSYCPPAQGGYFLCEPLARLVRGRGVSQKKSAFIFMWTCSFIPLTTNAFTPNHFVVLHNKLKSPVVDLTFIFADDNHDDDLASATAAVACVGNDDEDDDTTAVADISNNGTVGYDEDEADDYDDDAVDKDGHFVSTEPDTLPGGKSLPLGRFLETEKVIEILQRTSVNDTLSEVPRGKKDDVYFVVQNENNKDRRAQGKRSQFWDDRGAWECNSTSRSYFLEENEKLRSVTYRQTKYCIQVRQNKKYVQVPVNPQPQAEDVLVLSRYYAKHKSGAGYEKTVSFMHSEKFPALAVHEFKGCCPELKHHAYVRTKPQVIDKIKEEVIVKKVGEIYSSNEDVLEGPSNRRQIYNIKARSQTKSQVIPKANFADQVSALEKLQHTMPFVNLIVRQYKKVPSVILYPEEQISHIKRFCCPPVTAESTVLGFDKTFNLSNVHVTVTVFTNALL</sequence>
<dbReference type="Proteomes" id="UP000735302">
    <property type="component" value="Unassembled WGS sequence"/>
</dbReference>
<dbReference type="Gene3D" id="3.90.70.80">
    <property type="match status" value="1"/>
</dbReference>
<name>A0AAV4CTI3_9GAST</name>
<evidence type="ECO:0000313" key="1">
    <source>
        <dbReference type="EMBL" id="GFO35181.1"/>
    </source>
</evidence>